<organism evidence="2 3">
    <name type="scientific">Cavenderia fasciculata</name>
    <name type="common">Slime mold</name>
    <name type="synonym">Dictyostelium fasciculatum</name>
    <dbReference type="NCBI Taxonomy" id="261658"/>
    <lineage>
        <taxon>Eukaryota</taxon>
        <taxon>Amoebozoa</taxon>
        <taxon>Evosea</taxon>
        <taxon>Eumycetozoa</taxon>
        <taxon>Dictyostelia</taxon>
        <taxon>Acytosteliales</taxon>
        <taxon>Cavenderiaceae</taxon>
        <taxon>Cavenderia</taxon>
    </lineage>
</organism>
<sequence length="90" mass="10995">MNPFPVDATLEEYLHVYTPSDHRISLTRCVRISFNGYLFFTIKEYRYPDNNVLVDKNYIDQEQNPLFYIFYIYRLKVVSNLKILIFYFFS</sequence>
<name>F4Q8F0_CACFS</name>
<dbReference type="Proteomes" id="UP000007797">
    <property type="component" value="Unassembled WGS sequence"/>
</dbReference>
<feature type="transmembrane region" description="Helical" evidence="1">
    <location>
        <begin position="66"/>
        <end position="89"/>
    </location>
</feature>
<keyword evidence="3" id="KW-1185">Reference proteome</keyword>
<dbReference type="GeneID" id="14868008"/>
<accession>F4Q8F0</accession>
<keyword evidence="1" id="KW-0472">Membrane</keyword>
<keyword evidence="1" id="KW-1133">Transmembrane helix</keyword>
<gene>
    <name evidence="2" type="ORF">DFA_09722</name>
</gene>
<reference evidence="3" key="1">
    <citation type="journal article" date="2011" name="Genome Res.">
        <title>Phylogeny-wide analysis of social amoeba genomes highlights ancient origins for complex intercellular communication.</title>
        <authorList>
            <person name="Heidel A.J."/>
            <person name="Lawal H.M."/>
            <person name="Felder M."/>
            <person name="Schilde C."/>
            <person name="Helps N.R."/>
            <person name="Tunggal B."/>
            <person name="Rivero F."/>
            <person name="John U."/>
            <person name="Schleicher M."/>
            <person name="Eichinger L."/>
            <person name="Platzer M."/>
            <person name="Noegel A.A."/>
            <person name="Schaap P."/>
            <person name="Gloeckner G."/>
        </authorList>
    </citation>
    <scope>NUCLEOTIDE SEQUENCE [LARGE SCALE GENOMIC DNA]</scope>
    <source>
        <strain evidence="3">SH3</strain>
    </source>
</reference>
<dbReference type="KEGG" id="dfa:DFA_09722"/>
<evidence type="ECO:0000313" key="3">
    <source>
        <dbReference type="Proteomes" id="UP000007797"/>
    </source>
</evidence>
<proteinExistence type="predicted"/>
<dbReference type="EMBL" id="GL883025">
    <property type="protein sequence ID" value="EGG16050.1"/>
    <property type="molecule type" value="Genomic_DNA"/>
</dbReference>
<keyword evidence="1" id="KW-0812">Transmembrane</keyword>
<evidence type="ECO:0000313" key="2">
    <source>
        <dbReference type="EMBL" id="EGG16050.1"/>
    </source>
</evidence>
<dbReference type="AlphaFoldDB" id="F4Q8F0"/>
<evidence type="ECO:0000256" key="1">
    <source>
        <dbReference type="SAM" id="Phobius"/>
    </source>
</evidence>
<protein>
    <submittedName>
        <fullName evidence="2">Uncharacterized protein</fullName>
    </submittedName>
</protein>
<dbReference type="RefSeq" id="XP_004352375.1">
    <property type="nucleotide sequence ID" value="XM_004352323.1"/>
</dbReference>